<evidence type="ECO:0000313" key="4">
    <source>
        <dbReference type="Proteomes" id="UP000280668"/>
    </source>
</evidence>
<dbReference type="Gene3D" id="3.40.50.720">
    <property type="entry name" value="NAD(P)-binding Rossmann-like Domain"/>
    <property type="match status" value="1"/>
</dbReference>
<evidence type="ECO:0000256" key="1">
    <source>
        <dbReference type="ARBA" id="ARBA00022857"/>
    </source>
</evidence>
<dbReference type="SUPFAM" id="SSF50129">
    <property type="entry name" value="GroES-like"/>
    <property type="match status" value="1"/>
</dbReference>
<evidence type="ECO:0000313" key="3">
    <source>
        <dbReference type="EMBL" id="ROR73431.1"/>
    </source>
</evidence>
<dbReference type="Proteomes" id="UP000280668">
    <property type="component" value="Unassembled WGS sequence"/>
</dbReference>
<dbReference type="EMBL" id="RKHK01000001">
    <property type="protein sequence ID" value="ROR73431.1"/>
    <property type="molecule type" value="Genomic_DNA"/>
</dbReference>
<dbReference type="PANTHER" id="PTHR44154:SF1">
    <property type="entry name" value="QUINONE OXIDOREDUCTASE"/>
    <property type="match status" value="1"/>
</dbReference>
<dbReference type="Gene3D" id="3.90.180.10">
    <property type="entry name" value="Medium-chain alcohol dehydrogenases, catalytic domain"/>
    <property type="match status" value="1"/>
</dbReference>
<feature type="domain" description="Enoyl reductase (ER)" evidence="2">
    <location>
        <begin position="14"/>
        <end position="303"/>
    </location>
</feature>
<reference evidence="3 4" key="1">
    <citation type="submission" date="2018-11" db="EMBL/GenBank/DDBJ databases">
        <title>Sequencing the genomes of 1000 actinobacteria strains.</title>
        <authorList>
            <person name="Klenk H.-P."/>
        </authorList>
    </citation>
    <scope>NUCLEOTIDE SEQUENCE [LARGE SCALE GENOMIC DNA]</scope>
    <source>
        <strain evidence="3 4">DSM 11294</strain>
    </source>
</reference>
<keyword evidence="4" id="KW-1185">Reference proteome</keyword>
<dbReference type="SMART" id="SM00829">
    <property type="entry name" value="PKS_ER"/>
    <property type="match status" value="1"/>
</dbReference>
<sequence>MSAIMRAAAIDSFGGPEVLRVREMDRPVVPADGVLVRVISAGVQLTDTAIRAGWTPPGALIRFPQILGNEFSGFIEEVGADADDFRVGDRVAGFSVLNCYAEYVAVPQAQIVRKPESVTWSAAGALSASGQTAHTAFEELAVAAGEVVLVCGAAGGVGTIFTQLAVRAGATVIGTASEANHDYLRSLGAVPVAYGDGQGDRIRAMAPRIDVALDAAGHENLRTALELVADRDRVATIVDMALAAELGCRIVRSRRSADRLADLMSRLERGELDVHIRRHYRLDHVADAHREVGTGHGRGKVVLEIGQMP</sequence>
<dbReference type="CDD" id="cd05289">
    <property type="entry name" value="MDR_like_2"/>
    <property type="match status" value="1"/>
</dbReference>
<name>A0A3N2BDV7_9MICO</name>
<dbReference type="InterPro" id="IPR013154">
    <property type="entry name" value="ADH-like_N"/>
</dbReference>
<accession>A0A3N2BDV7</accession>
<evidence type="ECO:0000259" key="2">
    <source>
        <dbReference type="SMART" id="SM00829"/>
    </source>
</evidence>
<dbReference type="Pfam" id="PF13602">
    <property type="entry name" value="ADH_zinc_N_2"/>
    <property type="match status" value="1"/>
</dbReference>
<dbReference type="SUPFAM" id="SSF51735">
    <property type="entry name" value="NAD(P)-binding Rossmann-fold domains"/>
    <property type="match status" value="1"/>
</dbReference>
<proteinExistence type="predicted"/>
<dbReference type="InterPro" id="IPR020843">
    <property type="entry name" value="ER"/>
</dbReference>
<keyword evidence="1" id="KW-0521">NADP</keyword>
<comment type="caution">
    <text evidence="3">The sequence shown here is derived from an EMBL/GenBank/DDBJ whole genome shotgun (WGS) entry which is preliminary data.</text>
</comment>
<dbReference type="Pfam" id="PF08240">
    <property type="entry name" value="ADH_N"/>
    <property type="match status" value="1"/>
</dbReference>
<dbReference type="AlphaFoldDB" id="A0A3N2BDV7"/>
<organism evidence="3 4">
    <name type="scientific">Bogoriella caseilytica</name>
    <dbReference type="NCBI Taxonomy" id="56055"/>
    <lineage>
        <taxon>Bacteria</taxon>
        <taxon>Bacillati</taxon>
        <taxon>Actinomycetota</taxon>
        <taxon>Actinomycetes</taxon>
        <taxon>Micrococcales</taxon>
        <taxon>Bogoriellaceae</taxon>
        <taxon>Bogoriella</taxon>
    </lineage>
</organism>
<dbReference type="InterPro" id="IPR011032">
    <property type="entry name" value="GroES-like_sf"/>
</dbReference>
<gene>
    <name evidence="3" type="ORF">EDD31_1811</name>
</gene>
<dbReference type="PANTHER" id="PTHR44154">
    <property type="entry name" value="QUINONE OXIDOREDUCTASE"/>
    <property type="match status" value="1"/>
</dbReference>
<protein>
    <submittedName>
        <fullName evidence="3">NADPH:quinone reductase-like Zn-dependent oxidoreductase</fullName>
    </submittedName>
</protein>
<dbReference type="GO" id="GO:0016491">
    <property type="term" value="F:oxidoreductase activity"/>
    <property type="evidence" value="ECO:0007669"/>
    <property type="project" value="InterPro"/>
</dbReference>
<dbReference type="InterPro" id="IPR036291">
    <property type="entry name" value="NAD(P)-bd_dom_sf"/>
</dbReference>
<dbReference type="RefSeq" id="WP_245991087.1">
    <property type="nucleotide sequence ID" value="NZ_RKHK01000001.1"/>
</dbReference>
<dbReference type="InterPro" id="IPR051603">
    <property type="entry name" value="Zinc-ADH_QOR/CCCR"/>
</dbReference>